<gene>
    <name evidence="2" type="ORF">GGD88_002545</name>
</gene>
<keyword evidence="3" id="KW-1185">Reference proteome</keyword>
<dbReference type="Proteomes" id="UP000555728">
    <property type="component" value="Unassembled WGS sequence"/>
</dbReference>
<reference evidence="2 3" key="1">
    <citation type="submission" date="2020-08" db="EMBL/GenBank/DDBJ databases">
        <title>Genome sequencing of Purple Non-Sulfur Bacteria from various extreme environments.</title>
        <authorList>
            <person name="Mayer M."/>
        </authorList>
    </citation>
    <scope>NUCLEOTIDE SEQUENCE [LARGE SCALE GENOMIC DNA]</scope>
    <source>
        <strain evidence="2 3">JA135</strain>
    </source>
</reference>
<protein>
    <submittedName>
        <fullName evidence="2">Chromosome segregation ATPase</fullName>
    </submittedName>
</protein>
<organism evidence="2 3">
    <name type="scientific">Roseospira goensis</name>
    <dbReference type="NCBI Taxonomy" id="391922"/>
    <lineage>
        <taxon>Bacteria</taxon>
        <taxon>Pseudomonadati</taxon>
        <taxon>Pseudomonadota</taxon>
        <taxon>Alphaproteobacteria</taxon>
        <taxon>Rhodospirillales</taxon>
        <taxon>Rhodospirillaceae</taxon>
        <taxon>Roseospira</taxon>
    </lineage>
</organism>
<name>A0A7W6S0W0_9PROT</name>
<accession>A0A7W6S0W0</accession>
<dbReference type="CDD" id="cd00118">
    <property type="entry name" value="LysM"/>
    <property type="match status" value="1"/>
</dbReference>
<dbReference type="RefSeq" id="WP_184435961.1">
    <property type="nucleotide sequence ID" value="NZ_JACIGI010000021.1"/>
</dbReference>
<sequence>MPSPASRAAILIATLAVLTLAAGAAVAWQALADRDAHIARLATERQALRDQVAALEARRATLVSELEAALRIGERLSDRVDVLEADLAEARATQLEVREVRGTADFPIQRAMAQAGDTVAGFADREGTTAAMVRALNPWLDGTETLDGFQTLWIPKPR</sequence>
<keyword evidence="1" id="KW-0175">Coiled coil</keyword>
<evidence type="ECO:0000313" key="2">
    <source>
        <dbReference type="EMBL" id="MBB4286804.1"/>
    </source>
</evidence>
<dbReference type="EMBL" id="JACIGI010000021">
    <property type="protein sequence ID" value="MBB4286804.1"/>
    <property type="molecule type" value="Genomic_DNA"/>
</dbReference>
<evidence type="ECO:0000256" key="1">
    <source>
        <dbReference type="SAM" id="Coils"/>
    </source>
</evidence>
<dbReference type="InterPro" id="IPR018392">
    <property type="entry name" value="LysM"/>
</dbReference>
<comment type="caution">
    <text evidence="2">The sequence shown here is derived from an EMBL/GenBank/DDBJ whole genome shotgun (WGS) entry which is preliminary data.</text>
</comment>
<proteinExistence type="predicted"/>
<dbReference type="AlphaFoldDB" id="A0A7W6S0W0"/>
<evidence type="ECO:0000313" key="3">
    <source>
        <dbReference type="Proteomes" id="UP000555728"/>
    </source>
</evidence>
<feature type="coiled-coil region" evidence="1">
    <location>
        <begin position="38"/>
        <end position="93"/>
    </location>
</feature>